<keyword evidence="4 5" id="KW-0539">Nucleus</keyword>
<dbReference type="EMBL" id="JAPQKT010000008">
    <property type="protein sequence ID" value="KAJ5222304.1"/>
    <property type="molecule type" value="Genomic_DNA"/>
</dbReference>
<keyword evidence="8" id="KW-1185">Reference proteome</keyword>
<dbReference type="InterPro" id="IPR040453">
    <property type="entry name" value="Mnd1_HTH"/>
</dbReference>
<organism evidence="7 8">
    <name type="scientific">Penicillium citrinum</name>
    <dbReference type="NCBI Taxonomy" id="5077"/>
    <lineage>
        <taxon>Eukaryota</taxon>
        <taxon>Fungi</taxon>
        <taxon>Dikarya</taxon>
        <taxon>Ascomycota</taxon>
        <taxon>Pezizomycotina</taxon>
        <taxon>Eurotiomycetes</taxon>
        <taxon>Eurotiomycetidae</taxon>
        <taxon>Eurotiales</taxon>
        <taxon>Aspergillaceae</taxon>
        <taxon>Penicillium</taxon>
    </lineage>
</organism>
<evidence type="ECO:0000259" key="6">
    <source>
        <dbReference type="Pfam" id="PF03962"/>
    </source>
</evidence>
<evidence type="ECO:0000313" key="8">
    <source>
        <dbReference type="Proteomes" id="UP001147733"/>
    </source>
</evidence>
<dbReference type="GO" id="GO:0003690">
    <property type="term" value="F:double-stranded DNA binding"/>
    <property type="evidence" value="ECO:0007669"/>
    <property type="project" value="InterPro"/>
</dbReference>
<evidence type="ECO:0000313" key="7">
    <source>
        <dbReference type="EMBL" id="KAJ5222304.1"/>
    </source>
</evidence>
<dbReference type="GO" id="GO:0005634">
    <property type="term" value="C:nucleus"/>
    <property type="evidence" value="ECO:0007669"/>
    <property type="project" value="UniProtKB-SubCell"/>
</dbReference>
<dbReference type="OrthoDB" id="9978204at2759"/>
<dbReference type="RefSeq" id="XP_056497227.1">
    <property type="nucleotide sequence ID" value="XM_056647462.1"/>
</dbReference>
<evidence type="ECO:0000256" key="3">
    <source>
        <dbReference type="ARBA" id="ARBA00023054"/>
    </source>
</evidence>
<dbReference type="GO" id="GO:0007131">
    <property type="term" value="P:reciprocal meiotic recombination"/>
    <property type="evidence" value="ECO:0007669"/>
    <property type="project" value="InterPro"/>
</dbReference>
<dbReference type="InterPro" id="IPR005647">
    <property type="entry name" value="Mnd1"/>
</dbReference>
<dbReference type="Proteomes" id="UP001147733">
    <property type="component" value="Unassembled WGS sequence"/>
</dbReference>
<sequence length="230" mass="26168">MPPKLSKDDKQNLIVAHLRATGTCHTLKELEKSLPTVASINSIQVKEYIQALTDENRIRVEKIGTGNWYWSFGSDERIQYERQLVRVKTEVDQARQSRTETTAALRSERMQRETEADAGRETERMAFEEQRAGLQEEVSRLRSAVAAAQSGIDSVGSKGVLQLQEDLAGFRYQAQQWTDNIYILEEYLRRLASGDREIIASIQRECYGDEYVDGGLRELEEKLVAMPVPG</sequence>
<reference evidence="7" key="1">
    <citation type="submission" date="2022-11" db="EMBL/GenBank/DDBJ databases">
        <authorList>
            <person name="Petersen C."/>
        </authorList>
    </citation>
    <scope>NUCLEOTIDE SEQUENCE</scope>
    <source>
        <strain evidence="7">IBT 23319</strain>
    </source>
</reference>
<comment type="function">
    <text evidence="5">Required for proper homologous chromosome pairing and efficient cross-over and intragenic recombination during meiosis.</text>
</comment>
<protein>
    <recommendedName>
        <fullName evidence="5">Meiotic nuclear division protein 1</fullName>
    </recommendedName>
</protein>
<evidence type="ECO:0000256" key="2">
    <source>
        <dbReference type="ARBA" id="ARBA00005981"/>
    </source>
</evidence>
<feature type="domain" description="Mnd1 HTH" evidence="6">
    <location>
        <begin position="14"/>
        <end position="72"/>
    </location>
</feature>
<gene>
    <name evidence="7" type="ORF">N7469_008544</name>
</gene>
<comment type="subcellular location">
    <subcellularLocation>
        <location evidence="1 5">Nucleus</location>
    </subcellularLocation>
</comment>
<evidence type="ECO:0000256" key="1">
    <source>
        <dbReference type="ARBA" id="ARBA00004123"/>
    </source>
</evidence>
<comment type="similarity">
    <text evidence="2 5">Belongs to the MND1 family.</text>
</comment>
<dbReference type="PIRSF" id="PIRSF026991">
    <property type="entry name" value="Mnd1"/>
    <property type="match status" value="1"/>
</dbReference>
<reference evidence="7" key="2">
    <citation type="journal article" date="2023" name="IMA Fungus">
        <title>Comparative genomic study of the Penicillium genus elucidates a diverse pangenome and 15 lateral gene transfer events.</title>
        <authorList>
            <person name="Petersen C."/>
            <person name="Sorensen T."/>
            <person name="Nielsen M.R."/>
            <person name="Sondergaard T.E."/>
            <person name="Sorensen J.L."/>
            <person name="Fitzpatrick D.A."/>
            <person name="Frisvad J.C."/>
            <person name="Nielsen K.L."/>
        </authorList>
    </citation>
    <scope>NUCLEOTIDE SEQUENCE</scope>
    <source>
        <strain evidence="7">IBT 23319</strain>
    </source>
</reference>
<proteinExistence type="inferred from homology"/>
<name>A0A9W9TH74_PENCI</name>
<evidence type="ECO:0000256" key="5">
    <source>
        <dbReference type="PIRNR" id="PIRNR026991"/>
    </source>
</evidence>
<dbReference type="GeneID" id="81386629"/>
<accession>A0A9W9TH74</accession>
<keyword evidence="3" id="KW-0175">Coiled coil</keyword>
<comment type="caution">
    <text evidence="7">The sequence shown here is derived from an EMBL/GenBank/DDBJ whole genome shotgun (WGS) entry which is preliminary data.</text>
</comment>
<dbReference type="AlphaFoldDB" id="A0A9W9TH74"/>
<dbReference type="Pfam" id="PF03962">
    <property type="entry name" value="Mnd1"/>
    <property type="match status" value="1"/>
</dbReference>
<evidence type="ECO:0000256" key="4">
    <source>
        <dbReference type="ARBA" id="ARBA00023242"/>
    </source>
</evidence>